<dbReference type="Proteomes" id="UP000253551">
    <property type="component" value="Unassembled WGS sequence"/>
</dbReference>
<protein>
    <recommendedName>
        <fullName evidence="3">Spore coat protein CotH</fullName>
    </recommendedName>
</protein>
<dbReference type="PANTHER" id="PTHR40050">
    <property type="entry name" value="INNER SPORE COAT PROTEIN H"/>
    <property type="match status" value="1"/>
</dbReference>
<comment type="caution">
    <text evidence="1">The sequence shown here is derived from an EMBL/GenBank/DDBJ whole genome shotgun (WGS) entry which is preliminary data.</text>
</comment>
<evidence type="ECO:0008006" key="3">
    <source>
        <dbReference type="Google" id="ProtNLM"/>
    </source>
</evidence>
<dbReference type="STRING" id="4846.A0A367KT46"/>
<dbReference type="PANTHER" id="PTHR40050:SF1">
    <property type="entry name" value="INNER SPORE COAT PROTEIN H"/>
    <property type="match status" value="1"/>
</dbReference>
<dbReference type="EMBL" id="PJQM01000403">
    <property type="protein sequence ID" value="RCI05384.1"/>
    <property type="molecule type" value="Genomic_DNA"/>
</dbReference>
<gene>
    <name evidence="1" type="ORF">CU098_013203</name>
</gene>
<organism evidence="1 2">
    <name type="scientific">Rhizopus stolonifer</name>
    <name type="common">Rhizopus nigricans</name>
    <dbReference type="NCBI Taxonomy" id="4846"/>
    <lineage>
        <taxon>Eukaryota</taxon>
        <taxon>Fungi</taxon>
        <taxon>Fungi incertae sedis</taxon>
        <taxon>Mucoromycota</taxon>
        <taxon>Mucoromycotina</taxon>
        <taxon>Mucoromycetes</taxon>
        <taxon>Mucorales</taxon>
        <taxon>Mucorineae</taxon>
        <taxon>Rhizopodaceae</taxon>
        <taxon>Rhizopus</taxon>
    </lineage>
</organism>
<evidence type="ECO:0000313" key="1">
    <source>
        <dbReference type="EMBL" id="RCI05384.1"/>
    </source>
</evidence>
<proteinExistence type="predicted"/>
<evidence type="ECO:0000313" key="2">
    <source>
        <dbReference type="Proteomes" id="UP000253551"/>
    </source>
</evidence>
<dbReference type="Pfam" id="PF08757">
    <property type="entry name" value="CotH"/>
    <property type="match status" value="1"/>
</dbReference>
<dbReference type="OrthoDB" id="10267127at2759"/>
<name>A0A367KT46_RHIST</name>
<dbReference type="InterPro" id="IPR014867">
    <property type="entry name" value="Spore_coat_CotH_CotH2/3/7"/>
</dbReference>
<dbReference type="AlphaFoldDB" id="A0A367KT46"/>
<keyword evidence="2" id="KW-1185">Reference proteome</keyword>
<accession>A0A367KT46</accession>
<sequence length="534" mass="60409">MSVVVDNVNYPLESNKTFPIIFSGKAPLAQSGYSYAKMYASNDSSLMEPFLRQPVSESTPHEFFNRTWNTHENGKFPQVYSPLDTIHRIESNLHKDNEIPTIHIVGNATMLNLMQTNTTSDMSVDTNISYVSLHDAFQYEDVKISLAGHAARMLPKLSYNLKLKKKDSLYGYRRLKLRSLALDPSFIREQISYDFIKSMGLISSEFSFVRVFMNDQELGLFGIIDTFKSGWLSNVFANGRSSYDNGYLYQGLSGSGNATSDLSYHENSTIYTEGQYKIKVKASGGKKNNYDPLIEFTKFIADAPTNGTDTIKKWNEKFDVDSFLRFTTLEVLTGYADGYLATSNNFYVYQNPDSGKFTYICADMDLTFGNSMIFLSKLWSGNYTAYPGMTTQPLSKQLLQISEFNERLNQMVQNVTAQLVNPDVTNTRIDSLTNMIREDVEWDNHLLDLKLDAILSVISIENITDILDNAADATSTDNNLKDFSMRFIQKISFDTAVNGPTGHPSLAGVKEWINAVYQNTTQFYSQEKQITINL</sequence>
<reference evidence="1 2" key="1">
    <citation type="journal article" date="2018" name="G3 (Bethesda)">
        <title>Phylogenetic and Phylogenomic Definition of Rhizopus Species.</title>
        <authorList>
            <person name="Gryganskyi A.P."/>
            <person name="Golan J."/>
            <person name="Dolatabadi S."/>
            <person name="Mondo S."/>
            <person name="Robb S."/>
            <person name="Idnurm A."/>
            <person name="Muszewska A."/>
            <person name="Steczkiewicz K."/>
            <person name="Masonjones S."/>
            <person name="Liao H.L."/>
            <person name="Gajdeczka M.T."/>
            <person name="Anike F."/>
            <person name="Vuek A."/>
            <person name="Anishchenko I.M."/>
            <person name="Voigt K."/>
            <person name="de Hoog G.S."/>
            <person name="Smith M.E."/>
            <person name="Heitman J."/>
            <person name="Vilgalys R."/>
            <person name="Stajich J.E."/>
        </authorList>
    </citation>
    <scope>NUCLEOTIDE SEQUENCE [LARGE SCALE GENOMIC DNA]</scope>
    <source>
        <strain evidence="1 2">LSU 92-RS-03</strain>
    </source>
</reference>